<feature type="transmembrane region" description="Helical" evidence="10">
    <location>
        <begin position="259"/>
        <end position="280"/>
    </location>
</feature>
<evidence type="ECO:0000256" key="9">
    <source>
        <dbReference type="ARBA" id="ARBA00023201"/>
    </source>
</evidence>
<evidence type="ECO:0000256" key="5">
    <source>
        <dbReference type="ARBA" id="ARBA00022989"/>
    </source>
</evidence>
<reference evidence="12 13" key="1">
    <citation type="submission" date="2019-01" db="EMBL/GenBank/DDBJ databases">
        <title>The draft genome of Rhizobium sp. 24NR.</title>
        <authorList>
            <person name="Liu L."/>
            <person name="Liang L."/>
            <person name="Shi S."/>
            <person name="Xu L."/>
            <person name="Wang X."/>
            <person name="Li L."/>
            <person name="Zhang X."/>
        </authorList>
    </citation>
    <scope>NUCLEOTIDE SEQUENCE [LARGE SCALE GENOMIC DNA]</scope>
    <source>
        <strain evidence="12 13">24NR</strain>
    </source>
</reference>
<dbReference type="GO" id="GO:0051453">
    <property type="term" value="P:regulation of intracellular pH"/>
    <property type="evidence" value="ECO:0007669"/>
    <property type="project" value="TreeGrafter"/>
</dbReference>
<feature type="transmembrane region" description="Helical" evidence="10">
    <location>
        <begin position="300"/>
        <end position="322"/>
    </location>
</feature>
<dbReference type="InterPro" id="IPR018422">
    <property type="entry name" value="Cation/H_exchanger_CPA1"/>
</dbReference>
<dbReference type="InterPro" id="IPR006153">
    <property type="entry name" value="Cation/H_exchanger_TM"/>
</dbReference>
<keyword evidence="4 10" id="KW-0812">Transmembrane</keyword>
<name>A0A3S4UQE0_9HYPH</name>
<keyword evidence="2" id="KW-0813">Transport</keyword>
<evidence type="ECO:0000313" key="12">
    <source>
        <dbReference type="EMBL" id="RWX78691.1"/>
    </source>
</evidence>
<protein>
    <submittedName>
        <fullName evidence="12">Sodium:proton antiporter</fullName>
    </submittedName>
</protein>
<keyword evidence="3" id="KW-1003">Cell membrane</keyword>
<dbReference type="OrthoDB" id="9809206at2"/>
<dbReference type="Pfam" id="PF00999">
    <property type="entry name" value="Na_H_Exchanger"/>
    <property type="match status" value="1"/>
</dbReference>
<feature type="transmembrane region" description="Helical" evidence="10">
    <location>
        <begin position="154"/>
        <end position="172"/>
    </location>
</feature>
<sequence>MQFFESLLLLLLVAIILLQVSRRLLIPYPSMLALAGIAVAIVPGTPDLTLDPQIALALFIAPALLDAAYDFPLGTARRFWLPLLVFAIGGVVVTTLTVALAGWTFAGLPFAAALVLGAIVAPPDAAASTAVLSSVSVPRNVDAVLRGESLFNDAAALLIFTAALSVQSAGALDGAETASLVLAAPGGILLGVASAWVLRYLYRFVVGTLGGNILQFVQTFLLWILAERLHLSPVLAIVAFAMTTAYFSDPLASSARMRVQSYAVWSVVVFVLNVMAFLLMGMQVRAILADMEPNHMGEAALFAGGVVVIVIVTRFALCIGFNRYEAYAARRDGRDQPPSFKQAILAGWCGMRGLLTLATAFALPGDFPNRNVVVLTAFAVVLATVVIQGLSLRYVIQWLRFDLKGEAGNNLNDLRRDIAIAGLSKLEGATGDEAELLRTKMRMEKHSLSTEEMTSLKRYRTLALDAIAGQRQALERLRIEHQLNPDLYNLLLEEIDWRELSVLPEEERRIEEI</sequence>
<dbReference type="RefSeq" id="WP_128442668.1">
    <property type="nucleotide sequence ID" value="NZ_SBIP01000002.1"/>
</dbReference>
<feature type="transmembrane region" description="Helical" evidence="10">
    <location>
        <begin position="205"/>
        <end position="225"/>
    </location>
</feature>
<dbReference type="GO" id="GO:0015386">
    <property type="term" value="F:potassium:proton antiporter activity"/>
    <property type="evidence" value="ECO:0007669"/>
    <property type="project" value="TreeGrafter"/>
</dbReference>
<dbReference type="PANTHER" id="PTHR10110">
    <property type="entry name" value="SODIUM/HYDROGEN EXCHANGER"/>
    <property type="match status" value="1"/>
</dbReference>
<keyword evidence="13" id="KW-1185">Reference proteome</keyword>
<evidence type="ECO:0000313" key="13">
    <source>
        <dbReference type="Proteomes" id="UP000287687"/>
    </source>
</evidence>
<dbReference type="EMBL" id="SBIP01000002">
    <property type="protein sequence ID" value="RWX78691.1"/>
    <property type="molecule type" value="Genomic_DNA"/>
</dbReference>
<feature type="transmembrane region" description="Helical" evidence="10">
    <location>
        <begin position="375"/>
        <end position="396"/>
    </location>
</feature>
<keyword evidence="9" id="KW-0739">Sodium transport</keyword>
<feature type="transmembrane region" description="Helical" evidence="10">
    <location>
        <begin position="111"/>
        <end position="133"/>
    </location>
</feature>
<evidence type="ECO:0000256" key="8">
    <source>
        <dbReference type="ARBA" id="ARBA00023136"/>
    </source>
</evidence>
<keyword evidence="8 10" id="KW-0472">Membrane</keyword>
<organism evidence="12 13">
    <name type="scientific">Neorhizobium lilium</name>
    <dbReference type="NCBI Taxonomy" id="2503024"/>
    <lineage>
        <taxon>Bacteria</taxon>
        <taxon>Pseudomonadati</taxon>
        <taxon>Pseudomonadota</taxon>
        <taxon>Alphaproteobacteria</taxon>
        <taxon>Hyphomicrobiales</taxon>
        <taxon>Rhizobiaceae</taxon>
        <taxon>Rhizobium/Agrobacterium group</taxon>
        <taxon>Neorhizobium</taxon>
    </lineage>
</organism>
<evidence type="ECO:0000256" key="4">
    <source>
        <dbReference type="ARBA" id="ARBA00022692"/>
    </source>
</evidence>
<dbReference type="GO" id="GO:0015385">
    <property type="term" value="F:sodium:proton antiporter activity"/>
    <property type="evidence" value="ECO:0007669"/>
    <property type="project" value="InterPro"/>
</dbReference>
<keyword evidence="5 10" id="KW-1133">Transmembrane helix</keyword>
<feature type="domain" description="Cation/H+ exchanger transmembrane" evidence="11">
    <location>
        <begin position="11"/>
        <end position="397"/>
    </location>
</feature>
<dbReference type="PANTHER" id="PTHR10110:SF86">
    <property type="entry name" value="SODIUM_HYDROGEN EXCHANGER 7"/>
    <property type="match status" value="1"/>
</dbReference>
<dbReference type="Gene3D" id="6.10.140.1330">
    <property type="match status" value="1"/>
</dbReference>
<feature type="transmembrane region" description="Helical" evidence="10">
    <location>
        <begin position="54"/>
        <end position="71"/>
    </location>
</feature>
<evidence type="ECO:0000256" key="6">
    <source>
        <dbReference type="ARBA" id="ARBA00023053"/>
    </source>
</evidence>
<proteinExistence type="predicted"/>
<comment type="caution">
    <text evidence="12">The sequence shown here is derived from an EMBL/GenBank/DDBJ whole genome shotgun (WGS) entry which is preliminary data.</text>
</comment>
<keyword evidence="7" id="KW-0406">Ion transport</keyword>
<evidence type="ECO:0000256" key="7">
    <source>
        <dbReference type="ARBA" id="ARBA00023065"/>
    </source>
</evidence>
<feature type="transmembrane region" description="Helical" evidence="10">
    <location>
        <begin position="83"/>
        <end position="105"/>
    </location>
</feature>
<feature type="transmembrane region" description="Helical" evidence="10">
    <location>
        <begin position="178"/>
        <end position="198"/>
    </location>
</feature>
<feature type="transmembrane region" description="Helical" evidence="10">
    <location>
        <begin position="343"/>
        <end position="363"/>
    </location>
</feature>
<feature type="transmembrane region" description="Helical" evidence="10">
    <location>
        <begin position="231"/>
        <end position="247"/>
    </location>
</feature>
<evidence type="ECO:0000256" key="1">
    <source>
        <dbReference type="ARBA" id="ARBA00004651"/>
    </source>
</evidence>
<evidence type="ECO:0000259" key="11">
    <source>
        <dbReference type="Pfam" id="PF00999"/>
    </source>
</evidence>
<accession>A0A3S4UQE0</accession>
<dbReference type="AlphaFoldDB" id="A0A3S4UQE0"/>
<evidence type="ECO:0000256" key="2">
    <source>
        <dbReference type="ARBA" id="ARBA00022448"/>
    </source>
</evidence>
<keyword evidence="6" id="KW-0915">Sodium</keyword>
<dbReference type="GO" id="GO:0005886">
    <property type="term" value="C:plasma membrane"/>
    <property type="evidence" value="ECO:0007669"/>
    <property type="project" value="UniProtKB-SubCell"/>
</dbReference>
<comment type="subcellular location">
    <subcellularLocation>
        <location evidence="1">Cell membrane</location>
        <topology evidence="1">Multi-pass membrane protein</topology>
    </subcellularLocation>
</comment>
<gene>
    <name evidence="12" type="ORF">EPK99_08845</name>
</gene>
<evidence type="ECO:0000256" key="10">
    <source>
        <dbReference type="SAM" id="Phobius"/>
    </source>
</evidence>
<dbReference type="GO" id="GO:0098719">
    <property type="term" value="P:sodium ion import across plasma membrane"/>
    <property type="evidence" value="ECO:0007669"/>
    <property type="project" value="TreeGrafter"/>
</dbReference>
<evidence type="ECO:0000256" key="3">
    <source>
        <dbReference type="ARBA" id="ARBA00022475"/>
    </source>
</evidence>
<dbReference type="Proteomes" id="UP000287687">
    <property type="component" value="Unassembled WGS sequence"/>
</dbReference>